<feature type="compositionally biased region" description="Gly residues" evidence="1">
    <location>
        <begin position="474"/>
        <end position="486"/>
    </location>
</feature>
<organism evidence="2 3">
    <name type="scientific">Chlorella sorokiniana</name>
    <name type="common">Freshwater green alga</name>
    <dbReference type="NCBI Taxonomy" id="3076"/>
    <lineage>
        <taxon>Eukaryota</taxon>
        <taxon>Viridiplantae</taxon>
        <taxon>Chlorophyta</taxon>
        <taxon>core chlorophytes</taxon>
        <taxon>Trebouxiophyceae</taxon>
        <taxon>Chlorellales</taxon>
        <taxon>Chlorellaceae</taxon>
        <taxon>Chlorella clade</taxon>
        <taxon>Chlorella</taxon>
    </lineage>
</organism>
<accession>A0A2P6TKX4</accession>
<reference evidence="2 3" key="1">
    <citation type="journal article" date="2018" name="Plant J.">
        <title>Genome sequences of Chlorella sorokiniana UTEX 1602 and Micractinium conductrix SAG 241.80: implications to maltose excretion by a green alga.</title>
        <authorList>
            <person name="Arriola M.B."/>
            <person name="Velmurugan N."/>
            <person name="Zhang Y."/>
            <person name="Plunkett M.H."/>
            <person name="Hondzo H."/>
            <person name="Barney B.M."/>
        </authorList>
    </citation>
    <scope>NUCLEOTIDE SEQUENCE [LARGE SCALE GENOMIC DNA]</scope>
    <source>
        <strain evidence="3">UTEX 1602</strain>
    </source>
</reference>
<proteinExistence type="predicted"/>
<dbReference type="AlphaFoldDB" id="A0A2P6TKX4"/>
<feature type="compositionally biased region" description="Low complexity" evidence="1">
    <location>
        <begin position="25"/>
        <end position="41"/>
    </location>
</feature>
<comment type="caution">
    <text evidence="2">The sequence shown here is derived from an EMBL/GenBank/DDBJ whole genome shotgun (WGS) entry which is preliminary data.</text>
</comment>
<feature type="region of interest" description="Disordered" evidence="1">
    <location>
        <begin position="521"/>
        <end position="544"/>
    </location>
</feature>
<dbReference type="OrthoDB" id="505340at2759"/>
<feature type="region of interest" description="Disordered" evidence="1">
    <location>
        <begin position="254"/>
        <end position="274"/>
    </location>
</feature>
<dbReference type="InterPro" id="IPR011009">
    <property type="entry name" value="Kinase-like_dom_sf"/>
</dbReference>
<gene>
    <name evidence="2" type="ORF">C2E21_6469</name>
</gene>
<feature type="region of interest" description="Disordered" evidence="1">
    <location>
        <begin position="472"/>
        <end position="492"/>
    </location>
</feature>
<sequence>MIREEASERGLGGAPAPSPAPAEPQRPGSPESSSPSRRSPSTASGQLNLAAMQDADSAATCAILLPERYTIKEGSELWGGVKLGRLLGAGVQAKVFELVFADGQPTGKVLKIAHTDLGHKLLNNPIMWIGMEREWEIGTQLRAALEEQGGSLPGFMRMCDCLVRSDDPASGRARFNGMIMEKLNGWEVYKRIDTPEFHNIHYVREMLFQVFSALDRAQRKLGFHHADLGMRNVMEHYPRLWAELEKPAAAAGAAGAAGGTAGGTPGAAGAAAAGGQSLGPGDRCFTCQKPQQRCPAEAEEHYAAVQRSGGSMPRAEHQPWWRRSGGSCSRVRPKPGFSCNADGSRLPLGPNVEFKVIDYGVAVFDKQLAQAAGGYESEEVMARLNEIFAARKITFGSKSKKMSLEMETSEGVVPGGPRRTWHLLPTGIRNRFRVKQTPVGATPIPTQQSLEADALQDAAIIRAAAAAAAAEAGAGPGSGGAGGANGSGAADDQPLRFRSATLLRRPGEGLAKAAELMRASQAVSQDGSGVQPNPQRGTSKMPQYKQSPIERVYRRFWQHKGDVFHLMLGMAIVLDDRVWPKEDERDVQLFISLVHHVTGVRMKASFAEEGQPGSSGFFGRLACGGMPSVKHGEDTKPSLRDYGRWGKWHHFFRRMHIRFQAHWSPYNSGLLAGEALVAPFFGAGRVQHAKLPVCVEQAFPRSAA</sequence>
<keyword evidence="3" id="KW-1185">Reference proteome</keyword>
<evidence type="ECO:0000256" key="1">
    <source>
        <dbReference type="SAM" id="MobiDB-lite"/>
    </source>
</evidence>
<dbReference type="SUPFAM" id="SSF56112">
    <property type="entry name" value="Protein kinase-like (PK-like)"/>
    <property type="match status" value="1"/>
</dbReference>
<evidence type="ECO:0000313" key="3">
    <source>
        <dbReference type="Proteomes" id="UP000239899"/>
    </source>
</evidence>
<dbReference type="EMBL" id="LHPG02000012">
    <property type="protein sequence ID" value="PRW44896.1"/>
    <property type="molecule type" value="Genomic_DNA"/>
</dbReference>
<dbReference type="GO" id="GO:0016301">
    <property type="term" value="F:kinase activity"/>
    <property type="evidence" value="ECO:0007669"/>
    <property type="project" value="UniProtKB-KW"/>
</dbReference>
<feature type="region of interest" description="Disordered" evidence="1">
    <location>
        <begin position="308"/>
        <end position="327"/>
    </location>
</feature>
<feature type="region of interest" description="Disordered" evidence="1">
    <location>
        <begin position="1"/>
        <end position="44"/>
    </location>
</feature>
<protein>
    <submittedName>
        <fullName evidence="2">Kinase-like superfamily</fullName>
    </submittedName>
</protein>
<feature type="compositionally biased region" description="Gly residues" evidence="1">
    <location>
        <begin position="255"/>
        <end position="266"/>
    </location>
</feature>
<dbReference type="Proteomes" id="UP000239899">
    <property type="component" value="Unassembled WGS sequence"/>
</dbReference>
<evidence type="ECO:0000313" key="2">
    <source>
        <dbReference type="EMBL" id="PRW44896.1"/>
    </source>
</evidence>
<name>A0A2P6TKX4_CHLSO</name>